<dbReference type="EMBL" id="PHIG01000041">
    <property type="protein sequence ID" value="PJK28628.1"/>
    <property type="molecule type" value="Genomic_DNA"/>
</dbReference>
<evidence type="ECO:0000256" key="1">
    <source>
        <dbReference type="SAM" id="SignalP"/>
    </source>
</evidence>
<dbReference type="SUPFAM" id="SSF53850">
    <property type="entry name" value="Periplasmic binding protein-like II"/>
    <property type="match status" value="1"/>
</dbReference>
<feature type="signal peptide" evidence="1">
    <location>
        <begin position="1"/>
        <end position="21"/>
    </location>
</feature>
<name>A0A2M9FYU3_9PROT</name>
<dbReference type="AlphaFoldDB" id="A0A2M9FYU3"/>
<dbReference type="OrthoDB" id="9776669at2"/>
<dbReference type="Gene3D" id="3.40.190.10">
    <property type="entry name" value="Periplasmic binding protein-like II"/>
    <property type="match status" value="2"/>
</dbReference>
<dbReference type="InterPro" id="IPR011852">
    <property type="entry name" value="TRAP_TAXI"/>
</dbReference>
<accession>A0A2M9FYU3</accession>
<feature type="chain" id="PRO_5014902837" description="C4-dicarboxylate ABC transporter substrate-binding protein" evidence="1">
    <location>
        <begin position="22"/>
        <end position="311"/>
    </location>
</feature>
<dbReference type="PANTHER" id="PTHR42941:SF1">
    <property type="entry name" value="SLL1037 PROTEIN"/>
    <property type="match status" value="1"/>
</dbReference>
<dbReference type="Proteomes" id="UP000229498">
    <property type="component" value="Unassembled WGS sequence"/>
</dbReference>
<reference evidence="2 3" key="1">
    <citation type="submission" date="2017-11" db="EMBL/GenBank/DDBJ databases">
        <title>Draft genome sequence of Rhizobiales bacterium SY3-13.</title>
        <authorList>
            <person name="Sun C."/>
        </authorList>
    </citation>
    <scope>NUCLEOTIDE SEQUENCE [LARGE SCALE GENOMIC DNA]</scope>
    <source>
        <strain evidence="2 3">SY3-13</strain>
    </source>
</reference>
<evidence type="ECO:0000313" key="3">
    <source>
        <dbReference type="Proteomes" id="UP000229498"/>
    </source>
</evidence>
<gene>
    <name evidence="2" type="ORF">CVT23_16060</name>
</gene>
<sequence length="311" mass="33737">MVRALPIAVLLALLLTTPLAAQERQRLVIATGSITGLYYAAGNAICRVLERRPGNRFDCSVMETAGSGENLDLLHAGRADLAMAQSDVLAARPGAGERLAIAALYPEVFQVVGRRGLGMAFAADALAHRFNIGMPGSGTRLTLEALMRTNDIDLTDFADPVELSGAEEASAFCRGRIDGFVFLSGIPNSKIASVLKNCDGAILGFVRSNVADFVRGRRGIDFFRFRRNTYPEMTETLDTFAVTALLVASPRTEDSMVREILGAMLTDIDWFTRLHPAWGQLLPAEMALNMERQMMHPAAETVYVANAIISE</sequence>
<keyword evidence="3" id="KW-1185">Reference proteome</keyword>
<organism evidence="2 3">
    <name type="scientific">Minwuia thermotolerans</name>
    <dbReference type="NCBI Taxonomy" id="2056226"/>
    <lineage>
        <taxon>Bacteria</taxon>
        <taxon>Pseudomonadati</taxon>
        <taxon>Pseudomonadota</taxon>
        <taxon>Alphaproteobacteria</taxon>
        <taxon>Minwuiales</taxon>
        <taxon>Minwuiaceae</taxon>
        <taxon>Minwuia</taxon>
    </lineage>
</organism>
<protein>
    <recommendedName>
        <fullName evidence="4">C4-dicarboxylate ABC transporter substrate-binding protein</fullName>
    </recommendedName>
</protein>
<evidence type="ECO:0000313" key="2">
    <source>
        <dbReference type="EMBL" id="PJK28628.1"/>
    </source>
</evidence>
<proteinExistence type="predicted"/>
<evidence type="ECO:0008006" key="4">
    <source>
        <dbReference type="Google" id="ProtNLM"/>
    </source>
</evidence>
<dbReference type="PANTHER" id="PTHR42941">
    <property type="entry name" value="SLL1037 PROTEIN"/>
    <property type="match status" value="1"/>
</dbReference>
<comment type="caution">
    <text evidence="2">The sequence shown here is derived from an EMBL/GenBank/DDBJ whole genome shotgun (WGS) entry which is preliminary data.</text>
</comment>
<dbReference type="Pfam" id="PF16868">
    <property type="entry name" value="NMT1_3"/>
    <property type="match status" value="1"/>
</dbReference>
<dbReference type="RefSeq" id="WP_109795956.1">
    <property type="nucleotide sequence ID" value="NZ_PHIG01000041.1"/>
</dbReference>
<dbReference type="NCBIfam" id="TIGR02122">
    <property type="entry name" value="TRAP_TAXI"/>
    <property type="match status" value="1"/>
</dbReference>
<keyword evidence="1" id="KW-0732">Signal</keyword>